<keyword evidence="3 5" id="KW-1133">Transmembrane helix</keyword>
<evidence type="ECO:0000256" key="1">
    <source>
        <dbReference type="ARBA" id="ARBA00004141"/>
    </source>
</evidence>
<evidence type="ECO:0000313" key="7">
    <source>
        <dbReference type="Proteomes" id="UP000245974"/>
    </source>
</evidence>
<evidence type="ECO:0000256" key="4">
    <source>
        <dbReference type="ARBA" id="ARBA00023136"/>
    </source>
</evidence>
<dbReference type="Pfam" id="PF07681">
    <property type="entry name" value="DoxX"/>
    <property type="match status" value="1"/>
</dbReference>
<dbReference type="GO" id="GO:0016020">
    <property type="term" value="C:membrane"/>
    <property type="evidence" value="ECO:0007669"/>
    <property type="project" value="UniProtKB-SubCell"/>
</dbReference>
<proteinExistence type="predicted"/>
<keyword evidence="2 5" id="KW-0812">Transmembrane</keyword>
<evidence type="ECO:0000256" key="5">
    <source>
        <dbReference type="SAM" id="Phobius"/>
    </source>
</evidence>
<dbReference type="Proteomes" id="UP000245974">
    <property type="component" value="Unassembled WGS sequence"/>
</dbReference>
<evidence type="ECO:0000256" key="2">
    <source>
        <dbReference type="ARBA" id="ARBA00022692"/>
    </source>
</evidence>
<dbReference type="AlphaFoldDB" id="A0A2U3N0F0"/>
<dbReference type="RefSeq" id="WP_121974585.1">
    <property type="nucleotide sequence ID" value="NZ_OOGT01000109.1"/>
</dbReference>
<keyword evidence="7" id="KW-1185">Reference proteome</keyword>
<keyword evidence="4 5" id="KW-0472">Membrane</keyword>
<evidence type="ECO:0000256" key="3">
    <source>
        <dbReference type="ARBA" id="ARBA00022989"/>
    </source>
</evidence>
<protein>
    <submittedName>
        <fullName evidence="6">DoxX</fullName>
    </submittedName>
</protein>
<dbReference type="EMBL" id="OOGT01000109">
    <property type="protein sequence ID" value="SPL71142.1"/>
    <property type="molecule type" value="Genomic_DNA"/>
</dbReference>
<dbReference type="InParanoid" id="A0A2U3N0F0"/>
<sequence length="143" mass="15866">MHTMILKVLSIDRTWTVARSLVAIVFIFSGFMKLLLVENSFKAMGSLGLSPEWFFSYSSAAIFLFSSFLILFDKALWLGAALLSISLILNIIFSFAFPNTHDSPVLTIMYSTLGHLSLIGGLLATSICSALKKQIQHHMEFIA</sequence>
<name>A0A2U3N0F0_9GAMM</name>
<accession>A0A2U3N0F0</accession>
<feature type="transmembrane region" description="Helical" evidence="5">
    <location>
        <begin position="53"/>
        <end position="71"/>
    </location>
</feature>
<dbReference type="OrthoDB" id="6522672at2"/>
<gene>
    <name evidence="6" type="ORF">KPC_2320</name>
</gene>
<organism evidence="6 7">
    <name type="scientific">Acinetobacter stercoris</name>
    <dbReference type="NCBI Taxonomy" id="2126983"/>
    <lineage>
        <taxon>Bacteria</taxon>
        <taxon>Pseudomonadati</taxon>
        <taxon>Pseudomonadota</taxon>
        <taxon>Gammaproteobacteria</taxon>
        <taxon>Moraxellales</taxon>
        <taxon>Moraxellaceae</taxon>
        <taxon>Acinetobacter</taxon>
    </lineage>
</organism>
<feature type="transmembrane region" description="Helical" evidence="5">
    <location>
        <begin position="108"/>
        <end position="131"/>
    </location>
</feature>
<feature type="transmembrane region" description="Helical" evidence="5">
    <location>
        <begin position="21"/>
        <end position="41"/>
    </location>
</feature>
<evidence type="ECO:0000313" key="6">
    <source>
        <dbReference type="EMBL" id="SPL71142.1"/>
    </source>
</evidence>
<feature type="transmembrane region" description="Helical" evidence="5">
    <location>
        <begin position="76"/>
        <end position="96"/>
    </location>
</feature>
<dbReference type="InterPro" id="IPR032808">
    <property type="entry name" value="DoxX"/>
</dbReference>
<comment type="subcellular location">
    <subcellularLocation>
        <location evidence="1">Membrane</location>
        <topology evidence="1">Multi-pass membrane protein</topology>
    </subcellularLocation>
</comment>
<reference evidence="7" key="1">
    <citation type="submission" date="2018-03" db="EMBL/GenBank/DDBJ databases">
        <authorList>
            <person name="Blom J."/>
        </authorList>
    </citation>
    <scope>NUCLEOTIDE SEQUENCE [LARGE SCALE GENOMIC DNA]</scope>
    <source>
        <strain evidence="7">KPC-SM-21</strain>
    </source>
</reference>